<dbReference type="Gene3D" id="3.20.20.300">
    <property type="entry name" value="Glycoside hydrolase, family 3, N-terminal domain"/>
    <property type="match status" value="1"/>
</dbReference>
<dbReference type="EMBL" id="PNIL01000036">
    <property type="protein sequence ID" value="PMP67755.1"/>
    <property type="molecule type" value="Genomic_DNA"/>
</dbReference>
<evidence type="ECO:0000256" key="2">
    <source>
        <dbReference type="ARBA" id="ARBA00022801"/>
    </source>
</evidence>
<keyword evidence="2" id="KW-0378">Hydrolase</keyword>
<dbReference type="GO" id="GO:0009254">
    <property type="term" value="P:peptidoglycan turnover"/>
    <property type="evidence" value="ECO:0007669"/>
    <property type="project" value="TreeGrafter"/>
</dbReference>
<dbReference type="AlphaFoldDB" id="A0A2J6WEW5"/>
<dbReference type="InterPro" id="IPR001764">
    <property type="entry name" value="Glyco_hydro_3_N"/>
</dbReference>
<evidence type="ECO:0000256" key="3">
    <source>
        <dbReference type="ARBA" id="ARBA00023295"/>
    </source>
</evidence>
<organism evidence="5 6">
    <name type="scientific">Caldisericum exile</name>
    <dbReference type="NCBI Taxonomy" id="693075"/>
    <lineage>
        <taxon>Bacteria</taxon>
        <taxon>Pseudomonadati</taxon>
        <taxon>Caldisericota/Cryosericota group</taxon>
        <taxon>Caldisericota</taxon>
        <taxon>Caldisericia</taxon>
        <taxon>Caldisericales</taxon>
        <taxon>Caldisericaceae</taxon>
        <taxon>Caldisericum</taxon>
    </lineage>
</organism>
<dbReference type="Gene3D" id="3.40.50.1700">
    <property type="entry name" value="Glycoside hydrolase family 3 C-terminal domain"/>
    <property type="match status" value="1"/>
</dbReference>
<sequence>MADIGKIFLFGFEEPVISVERLKFFKKIGAKYFILFKRNIEHLKENIDILKNEFDNPIISVDGEGGIVRRISEFDDFMFSNMNLGSSFDPHYAKETYFKMGQILLEKGINMNLAPVVDVYLTEGNTISIRSFGGFVDMVSEFSLNAIEGLHKAHVYAVAKHFIGYGGVKIDPHKTIPSFELDYPYFEMALKPFEAVKDVSDFIMTAHIIVPFIDDLPITFSKKGISLLREFYKGPIMTDDLEMGGANVFPLEEIPVKALLAGNDMLSVCSLFEVQKTMVSAIEKSHINIDEHIERIEGLRKFDDSNLEEISLRNERFVTLYKDENFIGTKNFKFIVISSLKEHFGSKAFLHFSIEPNEDEKNNILSNLKSDDNVVITVYNAFNNPKQVELVESIKRIVKNVCVIILGDPFDRQLFTFADCIVLTYSPLPKIVEVALNVVKGEYKAMGRLPV</sequence>
<dbReference type="SUPFAM" id="SSF51445">
    <property type="entry name" value="(Trans)glycosidases"/>
    <property type="match status" value="1"/>
</dbReference>
<dbReference type="InterPro" id="IPR050226">
    <property type="entry name" value="NagZ_Beta-hexosaminidase"/>
</dbReference>
<dbReference type="GO" id="GO:0004553">
    <property type="term" value="F:hydrolase activity, hydrolyzing O-glycosyl compounds"/>
    <property type="evidence" value="ECO:0007669"/>
    <property type="project" value="InterPro"/>
</dbReference>
<dbReference type="Pfam" id="PF00933">
    <property type="entry name" value="Glyco_hydro_3"/>
    <property type="match status" value="1"/>
</dbReference>
<dbReference type="PANTHER" id="PTHR30480:SF16">
    <property type="entry name" value="GLYCOSIDE HYDROLASE FAMILY 3 DOMAIN PROTEIN"/>
    <property type="match status" value="1"/>
</dbReference>
<comment type="similarity">
    <text evidence="1">Belongs to the glycosyl hydrolase 3 family.</text>
</comment>
<reference evidence="5 6" key="1">
    <citation type="submission" date="2018-01" db="EMBL/GenBank/DDBJ databases">
        <title>Metagenomic assembled genomes from two thermal pools in the Uzon Caldera, Kamchatka, Russia.</title>
        <authorList>
            <person name="Wilkins L."/>
            <person name="Ettinger C."/>
        </authorList>
    </citation>
    <scope>NUCLEOTIDE SEQUENCE [LARGE SCALE GENOMIC DNA]</scope>
    <source>
        <strain evidence="5">ZAV-07</strain>
    </source>
</reference>
<evidence type="ECO:0000259" key="4">
    <source>
        <dbReference type="Pfam" id="PF00933"/>
    </source>
</evidence>
<dbReference type="InterPro" id="IPR036881">
    <property type="entry name" value="Glyco_hydro_3_C_sf"/>
</dbReference>
<evidence type="ECO:0000313" key="6">
    <source>
        <dbReference type="Proteomes" id="UP000237040"/>
    </source>
</evidence>
<name>A0A2J6WEW5_9BACT</name>
<comment type="caution">
    <text evidence="5">The sequence shown here is derived from an EMBL/GenBank/DDBJ whole genome shotgun (WGS) entry which is preliminary data.</text>
</comment>
<feature type="domain" description="Glycoside hydrolase family 3 N-terminal" evidence="4">
    <location>
        <begin position="57"/>
        <end position="296"/>
    </location>
</feature>
<evidence type="ECO:0000313" key="5">
    <source>
        <dbReference type="EMBL" id="PMP67755.1"/>
    </source>
</evidence>
<dbReference type="RefSeq" id="WP_416084906.1">
    <property type="nucleotide sequence ID" value="NZ_JBNAUB010000023.1"/>
</dbReference>
<accession>A0A2J6WEW5</accession>
<dbReference type="GO" id="GO:0005975">
    <property type="term" value="P:carbohydrate metabolic process"/>
    <property type="evidence" value="ECO:0007669"/>
    <property type="project" value="InterPro"/>
</dbReference>
<gene>
    <name evidence="5" type="ORF">C0189_02500</name>
</gene>
<keyword evidence="3" id="KW-0326">Glycosidase</keyword>
<protein>
    <recommendedName>
        <fullName evidence="4">Glycoside hydrolase family 3 N-terminal domain-containing protein</fullName>
    </recommendedName>
</protein>
<dbReference type="Proteomes" id="UP000237040">
    <property type="component" value="Unassembled WGS sequence"/>
</dbReference>
<dbReference type="InterPro" id="IPR017853">
    <property type="entry name" value="GH"/>
</dbReference>
<proteinExistence type="inferred from homology"/>
<dbReference type="PANTHER" id="PTHR30480">
    <property type="entry name" value="BETA-HEXOSAMINIDASE-RELATED"/>
    <property type="match status" value="1"/>
</dbReference>
<dbReference type="InterPro" id="IPR036962">
    <property type="entry name" value="Glyco_hydro_3_N_sf"/>
</dbReference>
<evidence type="ECO:0000256" key="1">
    <source>
        <dbReference type="ARBA" id="ARBA00005336"/>
    </source>
</evidence>